<dbReference type="InterPro" id="IPR045749">
    <property type="entry name" value="DUF6090"/>
</dbReference>
<protein>
    <submittedName>
        <fullName evidence="1">Uncharacterized protein</fullName>
    </submittedName>
</protein>
<dbReference type="KEGG" id="gfl:GRFL_2995"/>
<evidence type="ECO:0000313" key="2">
    <source>
        <dbReference type="Proteomes" id="UP000186230"/>
    </source>
</evidence>
<keyword evidence="2" id="KW-1185">Reference proteome</keyword>
<dbReference type="OrthoDB" id="821805at2"/>
<accession>A0A1L7I801</accession>
<dbReference type="AlphaFoldDB" id="A0A1L7I801"/>
<proteinExistence type="predicted"/>
<name>A0A1L7I801_9FLAO</name>
<dbReference type="Pfam" id="PF19578">
    <property type="entry name" value="DUF6090"/>
    <property type="match status" value="1"/>
</dbReference>
<organism evidence="1 2">
    <name type="scientific">Christiangramia flava JLT2011</name>
    <dbReference type="NCBI Taxonomy" id="1229726"/>
    <lineage>
        <taxon>Bacteria</taxon>
        <taxon>Pseudomonadati</taxon>
        <taxon>Bacteroidota</taxon>
        <taxon>Flavobacteriia</taxon>
        <taxon>Flavobacteriales</taxon>
        <taxon>Flavobacteriaceae</taxon>
        <taxon>Christiangramia</taxon>
    </lineage>
</organism>
<dbReference type="STRING" id="1229726.GRFL_2995"/>
<sequence>MFRIFRKTRKWLLSQQKFSKYFIYACGEVLLIVIGILIALAINNWNQSNQARDRERFYLQGLHDEFSQSRLKLLNLMEVNQNSYRDARKLAVMMEQNIISNEAELSTLLFNSLSYEIDYNPNNSLVTEIINTGGLKDISNPELRSHLTMWDSYLQSIRRQENSLREQREKLLDLFRKETYSIRTILQNTDISGPVLGNSQPNPEISNQHILKDREFENNLLI</sequence>
<dbReference type="RefSeq" id="WP_083645349.1">
    <property type="nucleotide sequence ID" value="NZ_AMRU01000005.1"/>
</dbReference>
<evidence type="ECO:0000313" key="1">
    <source>
        <dbReference type="EMBL" id="APU69719.1"/>
    </source>
</evidence>
<dbReference type="EMBL" id="CP016359">
    <property type="protein sequence ID" value="APU69719.1"/>
    <property type="molecule type" value="Genomic_DNA"/>
</dbReference>
<gene>
    <name evidence="1" type="ORF">GRFL_2995</name>
</gene>
<reference evidence="1 2" key="1">
    <citation type="submission" date="2016-07" db="EMBL/GenBank/DDBJ databases">
        <title>Multi-omics approach to identify versatile polysaccharide utilization systems of a marine flavobacterium Gramella flava.</title>
        <authorList>
            <person name="Tang K."/>
        </authorList>
    </citation>
    <scope>NUCLEOTIDE SEQUENCE [LARGE SCALE GENOMIC DNA]</scope>
    <source>
        <strain evidence="1 2">JLT2011</strain>
    </source>
</reference>
<dbReference type="Proteomes" id="UP000186230">
    <property type="component" value="Chromosome"/>
</dbReference>